<dbReference type="GO" id="GO:0022857">
    <property type="term" value="F:transmembrane transporter activity"/>
    <property type="evidence" value="ECO:0007669"/>
    <property type="project" value="UniProtKB-UniRule"/>
</dbReference>
<sequence length="154" mass="16830">VILLMVALAIEVILGVGFRQMGKALVWYDEIASVTLAWLTYYGAALTALKGGHIGVPEIVRMLPPRWRVPFVLLAETIVIVFFVVLAWSGWYVIEVLATDTLVSLPAVSVQYTQSVIPIGAVLFIIAELLRLPLLLAEARTPRGDFGKAEEIGV</sequence>
<protein>
    <recommendedName>
        <fullName evidence="9">TRAP transporter small permease protein</fullName>
    </recommendedName>
</protein>
<feature type="non-terminal residue" evidence="11">
    <location>
        <position position="1"/>
    </location>
</feature>
<evidence type="ECO:0000256" key="1">
    <source>
        <dbReference type="ARBA" id="ARBA00004429"/>
    </source>
</evidence>
<evidence type="ECO:0000256" key="8">
    <source>
        <dbReference type="ARBA" id="ARBA00038436"/>
    </source>
</evidence>
<dbReference type="AlphaFoldDB" id="A0A1F6UVF0"/>
<comment type="subunit">
    <text evidence="9">The complex comprises the extracytoplasmic solute receptor protein and the two transmembrane proteins.</text>
</comment>
<evidence type="ECO:0000256" key="9">
    <source>
        <dbReference type="RuleBase" id="RU369079"/>
    </source>
</evidence>
<feature type="transmembrane region" description="Helical" evidence="9">
    <location>
        <begin position="112"/>
        <end position="130"/>
    </location>
</feature>
<evidence type="ECO:0000256" key="5">
    <source>
        <dbReference type="ARBA" id="ARBA00022692"/>
    </source>
</evidence>
<comment type="function">
    <text evidence="9">Part of the tripartite ATP-independent periplasmic (TRAP) transport system.</text>
</comment>
<evidence type="ECO:0000313" key="12">
    <source>
        <dbReference type="Proteomes" id="UP000179076"/>
    </source>
</evidence>
<keyword evidence="7 9" id="KW-0472">Membrane</keyword>
<keyword evidence="3" id="KW-1003">Cell membrane</keyword>
<evidence type="ECO:0000256" key="7">
    <source>
        <dbReference type="ARBA" id="ARBA00023136"/>
    </source>
</evidence>
<dbReference type="GO" id="GO:0015740">
    <property type="term" value="P:C4-dicarboxylate transport"/>
    <property type="evidence" value="ECO:0007669"/>
    <property type="project" value="TreeGrafter"/>
</dbReference>
<keyword evidence="5 9" id="KW-0812">Transmembrane</keyword>
<proteinExistence type="inferred from homology"/>
<keyword evidence="4 9" id="KW-0997">Cell inner membrane</keyword>
<dbReference type="InterPro" id="IPR007387">
    <property type="entry name" value="TRAP_DctQ"/>
</dbReference>
<comment type="similarity">
    <text evidence="8 9">Belongs to the TRAP transporter small permease family.</text>
</comment>
<evidence type="ECO:0000256" key="6">
    <source>
        <dbReference type="ARBA" id="ARBA00022989"/>
    </source>
</evidence>
<dbReference type="InterPro" id="IPR055348">
    <property type="entry name" value="DctQ"/>
</dbReference>
<dbReference type="Pfam" id="PF04290">
    <property type="entry name" value="DctQ"/>
    <property type="match status" value="1"/>
</dbReference>
<evidence type="ECO:0000256" key="2">
    <source>
        <dbReference type="ARBA" id="ARBA00022448"/>
    </source>
</evidence>
<dbReference type="Proteomes" id="UP000179076">
    <property type="component" value="Unassembled WGS sequence"/>
</dbReference>
<feature type="transmembrane region" description="Helical" evidence="9">
    <location>
        <begin position="69"/>
        <end position="92"/>
    </location>
</feature>
<keyword evidence="2 9" id="KW-0813">Transport</keyword>
<name>A0A1F6UVF0_9PROT</name>
<organism evidence="11 12">
    <name type="scientific">Candidatus Muproteobacteria bacterium RBG_16_60_9</name>
    <dbReference type="NCBI Taxonomy" id="1817755"/>
    <lineage>
        <taxon>Bacteria</taxon>
        <taxon>Pseudomonadati</taxon>
        <taxon>Pseudomonadota</taxon>
        <taxon>Candidatus Muproteobacteria</taxon>
    </lineage>
</organism>
<feature type="domain" description="Tripartite ATP-independent periplasmic transporters DctQ component" evidence="10">
    <location>
        <begin position="12"/>
        <end position="132"/>
    </location>
</feature>
<dbReference type="GO" id="GO:0005886">
    <property type="term" value="C:plasma membrane"/>
    <property type="evidence" value="ECO:0007669"/>
    <property type="project" value="UniProtKB-SubCell"/>
</dbReference>
<feature type="transmembrane region" description="Helical" evidence="9">
    <location>
        <begin position="31"/>
        <end position="49"/>
    </location>
</feature>
<accession>A0A1F6UVF0</accession>
<gene>
    <name evidence="11" type="ORF">A2W18_04960</name>
</gene>
<dbReference type="EMBL" id="MFSP01000203">
    <property type="protein sequence ID" value="OGI61274.1"/>
    <property type="molecule type" value="Genomic_DNA"/>
</dbReference>
<evidence type="ECO:0000259" key="10">
    <source>
        <dbReference type="Pfam" id="PF04290"/>
    </source>
</evidence>
<reference evidence="11 12" key="1">
    <citation type="journal article" date="2016" name="Nat. Commun.">
        <title>Thousands of microbial genomes shed light on interconnected biogeochemical processes in an aquifer system.</title>
        <authorList>
            <person name="Anantharaman K."/>
            <person name="Brown C.T."/>
            <person name="Hug L.A."/>
            <person name="Sharon I."/>
            <person name="Castelle C.J."/>
            <person name="Probst A.J."/>
            <person name="Thomas B.C."/>
            <person name="Singh A."/>
            <person name="Wilkins M.J."/>
            <person name="Karaoz U."/>
            <person name="Brodie E.L."/>
            <person name="Williams K.H."/>
            <person name="Hubbard S.S."/>
            <person name="Banfield J.F."/>
        </authorList>
    </citation>
    <scope>NUCLEOTIDE SEQUENCE [LARGE SCALE GENOMIC DNA]</scope>
</reference>
<comment type="subcellular location">
    <subcellularLocation>
        <location evidence="1 9">Cell inner membrane</location>
        <topology evidence="1 9">Multi-pass membrane protein</topology>
    </subcellularLocation>
</comment>
<dbReference type="PANTHER" id="PTHR35011">
    <property type="entry name" value="2,3-DIKETO-L-GULONATE TRAP TRANSPORTER SMALL PERMEASE PROTEIN YIAM"/>
    <property type="match status" value="1"/>
</dbReference>
<comment type="caution">
    <text evidence="9">Lacks conserved residue(s) required for the propagation of feature annotation.</text>
</comment>
<evidence type="ECO:0000256" key="3">
    <source>
        <dbReference type="ARBA" id="ARBA00022475"/>
    </source>
</evidence>
<dbReference type="PANTHER" id="PTHR35011:SF2">
    <property type="entry name" value="2,3-DIKETO-L-GULONATE TRAP TRANSPORTER SMALL PERMEASE PROTEIN YIAM"/>
    <property type="match status" value="1"/>
</dbReference>
<evidence type="ECO:0000256" key="4">
    <source>
        <dbReference type="ARBA" id="ARBA00022519"/>
    </source>
</evidence>
<keyword evidence="6 9" id="KW-1133">Transmembrane helix</keyword>
<comment type="caution">
    <text evidence="11">The sequence shown here is derived from an EMBL/GenBank/DDBJ whole genome shotgun (WGS) entry which is preliminary data.</text>
</comment>
<evidence type="ECO:0000313" key="11">
    <source>
        <dbReference type="EMBL" id="OGI61274.1"/>
    </source>
</evidence>